<feature type="compositionally biased region" description="Basic residues" evidence="1">
    <location>
        <begin position="1"/>
        <end position="15"/>
    </location>
</feature>
<dbReference type="Proteomes" id="UP001362999">
    <property type="component" value="Unassembled WGS sequence"/>
</dbReference>
<sequence>MISWLSRHRPRRRGGKMSPKSPSSIPAADADLALVKISTGVSERPAAFRARRQDTDSTLVDGSDVYSDSDSSSLFDSDLKIPLTRCASPDSFDSLPLPKEPASHRAVKTNVNRDDPSLWKKSLQDSNHGPQCFGPVPLDCQPSVKAHRSKWSKFASGTTHSISTVLQASIIVGEASNIPYLKGLAGILLLISNSVQVRAYTDFFNLPSIVCSGHRGQ</sequence>
<evidence type="ECO:0000256" key="1">
    <source>
        <dbReference type="SAM" id="MobiDB-lite"/>
    </source>
</evidence>
<gene>
    <name evidence="2" type="ORF">R3P38DRAFT_651172</name>
</gene>
<comment type="caution">
    <text evidence="2">The sequence shown here is derived from an EMBL/GenBank/DDBJ whole genome shotgun (WGS) entry which is preliminary data.</text>
</comment>
<dbReference type="EMBL" id="JAWWNJ010000002">
    <property type="protein sequence ID" value="KAK7061275.1"/>
    <property type="molecule type" value="Genomic_DNA"/>
</dbReference>
<name>A0AAW0E9M9_9AGAR</name>
<protein>
    <submittedName>
        <fullName evidence="2">Uncharacterized protein</fullName>
    </submittedName>
</protein>
<organism evidence="2 3">
    <name type="scientific">Favolaschia claudopus</name>
    <dbReference type="NCBI Taxonomy" id="2862362"/>
    <lineage>
        <taxon>Eukaryota</taxon>
        <taxon>Fungi</taxon>
        <taxon>Dikarya</taxon>
        <taxon>Basidiomycota</taxon>
        <taxon>Agaricomycotina</taxon>
        <taxon>Agaricomycetes</taxon>
        <taxon>Agaricomycetidae</taxon>
        <taxon>Agaricales</taxon>
        <taxon>Marasmiineae</taxon>
        <taxon>Mycenaceae</taxon>
        <taxon>Favolaschia</taxon>
    </lineage>
</organism>
<proteinExistence type="predicted"/>
<reference evidence="2 3" key="1">
    <citation type="journal article" date="2024" name="J Genomics">
        <title>Draft genome sequencing and assembly of Favolaschia claudopus CIRM-BRFM 2984 isolated from oak limbs.</title>
        <authorList>
            <person name="Navarro D."/>
            <person name="Drula E."/>
            <person name="Chaduli D."/>
            <person name="Cazenave R."/>
            <person name="Ahrendt S."/>
            <person name="Wang J."/>
            <person name="Lipzen A."/>
            <person name="Daum C."/>
            <person name="Barry K."/>
            <person name="Grigoriev I.V."/>
            <person name="Favel A."/>
            <person name="Rosso M.N."/>
            <person name="Martin F."/>
        </authorList>
    </citation>
    <scope>NUCLEOTIDE SEQUENCE [LARGE SCALE GENOMIC DNA]</scope>
    <source>
        <strain evidence="2 3">CIRM-BRFM 2984</strain>
    </source>
</reference>
<evidence type="ECO:0000313" key="2">
    <source>
        <dbReference type="EMBL" id="KAK7061275.1"/>
    </source>
</evidence>
<dbReference type="AlphaFoldDB" id="A0AAW0E9M9"/>
<evidence type="ECO:0000313" key="3">
    <source>
        <dbReference type="Proteomes" id="UP001362999"/>
    </source>
</evidence>
<accession>A0AAW0E9M9</accession>
<keyword evidence="3" id="KW-1185">Reference proteome</keyword>
<feature type="region of interest" description="Disordered" evidence="1">
    <location>
        <begin position="43"/>
        <end position="72"/>
    </location>
</feature>
<feature type="compositionally biased region" description="Low complexity" evidence="1">
    <location>
        <begin position="61"/>
        <end position="72"/>
    </location>
</feature>
<feature type="region of interest" description="Disordered" evidence="1">
    <location>
        <begin position="1"/>
        <end position="29"/>
    </location>
</feature>